<dbReference type="Gene3D" id="3.40.1170.60">
    <property type="match status" value="1"/>
</dbReference>
<dbReference type="Pfam" id="PF11799">
    <property type="entry name" value="IMS_C"/>
    <property type="match status" value="1"/>
</dbReference>
<dbReference type="Gene3D" id="1.10.150.20">
    <property type="entry name" value="5' to 3' exonuclease, C-terminal subdomain"/>
    <property type="match status" value="1"/>
</dbReference>
<dbReference type="SUPFAM" id="SSF100879">
    <property type="entry name" value="Lesion bypass DNA polymerase (Y-family), little finger domain"/>
    <property type="match status" value="1"/>
</dbReference>
<dbReference type="Proteomes" id="UP000315938">
    <property type="component" value="Unassembled WGS sequence"/>
</dbReference>
<dbReference type="Gene3D" id="3.30.70.270">
    <property type="match status" value="1"/>
</dbReference>
<evidence type="ECO:0000313" key="4">
    <source>
        <dbReference type="Proteomes" id="UP000315938"/>
    </source>
</evidence>
<dbReference type="GO" id="GO:0003887">
    <property type="term" value="F:DNA-directed DNA polymerase activity"/>
    <property type="evidence" value="ECO:0007669"/>
    <property type="project" value="InterPro"/>
</dbReference>
<dbReference type="InterPro" id="IPR043128">
    <property type="entry name" value="Rev_trsase/Diguanyl_cyclase"/>
</dbReference>
<dbReference type="GO" id="GO:0003684">
    <property type="term" value="F:damaged DNA binding"/>
    <property type="evidence" value="ECO:0007669"/>
    <property type="project" value="InterPro"/>
</dbReference>
<dbReference type="GeneID" id="41339400"/>
<dbReference type="InterPro" id="IPR001126">
    <property type="entry name" value="UmuC"/>
</dbReference>
<dbReference type="InterPro" id="IPR043502">
    <property type="entry name" value="DNA/RNA_pol_sf"/>
</dbReference>
<protein>
    <submittedName>
        <fullName evidence="3">Damage repair protein</fullName>
    </submittedName>
</protein>
<dbReference type="PROSITE" id="PS50173">
    <property type="entry name" value="UMUC"/>
    <property type="match status" value="1"/>
</dbReference>
<dbReference type="GO" id="GO:0042276">
    <property type="term" value="P:error-prone translesion synthesis"/>
    <property type="evidence" value="ECO:0007669"/>
    <property type="project" value="TreeGrafter"/>
</dbReference>
<dbReference type="RefSeq" id="WP_012243194.1">
    <property type="nucleotide sequence ID" value="NZ_JACAOE010000002.1"/>
</dbReference>
<dbReference type="Pfam" id="PF00817">
    <property type="entry name" value="IMS"/>
    <property type="match status" value="1"/>
</dbReference>
<dbReference type="GO" id="GO:0005829">
    <property type="term" value="C:cytosol"/>
    <property type="evidence" value="ECO:0007669"/>
    <property type="project" value="TreeGrafter"/>
</dbReference>
<dbReference type="InterPro" id="IPR053848">
    <property type="entry name" value="IMS_HHH_1"/>
</dbReference>
<dbReference type="GO" id="GO:0009432">
    <property type="term" value="P:SOS response"/>
    <property type="evidence" value="ECO:0007669"/>
    <property type="project" value="TreeGrafter"/>
</dbReference>
<dbReference type="PANTHER" id="PTHR11076">
    <property type="entry name" value="DNA REPAIR POLYMERASE UMUC / TRANSFERASE FAMILY MEMBER"/>
    <property type="match status" value="1"/>
</dbReference>
<sequence length="426" mass="49000">MEDLQHLQVHRNIICIDFKFFYASVEYVLRGLDPFTTPLVVADRSRGKDALCLAVSPYLKSMEVPGRIRIFDIPDNLKEGTIYAMSRMKTYMEYTMKVIEIYLIFVSEDDLYVYSIDEAFLDLTGYLKLYNKTELQLTKEIIKKITDEPHLPVSVGIGPNILMAKLSMDIDSKKQKDSIAKWSYKDIPDRLWPVEPLSKMWGIGPRMEINLNKLGIWSIGDLAAYNVDALQDRFGVMGQQLWYHAHGIDNALIQDKGKLRYQNKSYGMSQVLFHDYNGEEVLTIIQEMVDEVSRRLRLNKKRCRVIHFGIGYNADIGGGLHQQITFDQPTSSVDQIFETCLNIFKNKYDGFPIRTVEVSLGGLTESTTYQYSIFEDAESIDREYNLMSAMDEIKEKFGKNAVNRATALNKESTIIKHNTFIGRHKA</sequence>
<dbReference type="InterPro" id="IPR036775">
    <property type="entry name" value="DNA_pol_Y-fam_lit_finger_sf"/>
</dbReference>
<dbReference type="Gene3D" id="3.30.1490.100">
    <property type="entry name" value="DNA polymerase, Y-family, little finger domain"/>
    <property type="match status" value="1"/>
</dbReference>
<dbReference type="PANTHER" id="PTHR11076:SF35">
    <property type="entry name" value="DNA REPAIR PROTEIN HOMOLOG YOBH"/>
    <property type="match status" value="1"/>
</dbReference>
<organism evidence="3 4">
    <name type="scientific">Acholeplasma laidlawii</name>
    <dbReference type="NCBI Taxonomy" id="2148"/>
    <lineage>
        <taxon>Bacteria</taxon>
        <taxon>Bacillati</taxon>
        <taxon>Mycoplasmatota</taxon>
        <taxon>Mollicutes</taxon>
        <taxon>Acholeplasmatales</taxon>
        <taxon>Acholeplasmataceae</taxon>
        <taxon>Acholeplasma</taxon>
    </lineage>
</organism>
<comment type="caution">
    <text evidence="3">The sequence shown here is derived from an EMBL/GenBank/DDBJ whole genome shotgun (WGS) entry which is preliminary data.</text>
</comment>
<feature type="domain" description="UmuC" evidence="2">
    <location>
        <begin position="13"/>
        <end position="204"/>
    </location>
</feature>
<name>A0A553IGB1_ACHLA</name>
<dbReference type="EMBL" id="VKID01000002">
    <property type="protein sequence ID" value="TRX99234.1"/>
    <property type="molecule type" value="Genomic_DNA"/>
</dbReference>
<evidence type="ECO:0000259" key="2">
    <source>
        <dbReference type="PROSITE" id="PS50173"/>
    </source>
</evidence>
<comment type="similarity">
    <text evidence="1">Belongs to the DNA polymerase type-Y family.</text>
</comment>
<dbReference type="InterPro" id="IPR017961">
    <property type="entry name" value="DNA_pol_Y-fam_little_finger"/>
</dbReference>
<accession>A0A553IGB1</accession>
<dbReference type="AlphaFoldDB" id="A0A553IGB1"/>
<dbReference type="OMA" id="PKHAHGT"/>
<evidence type="ECO:0000313" key="3">
    <source>
        <dbReference type="EMBL" id="TRX99234.1"/>
    </source>
</evidence>
<dbReference type="Pfam" id="PF21999">
    <property type="entry name" value="IMS_HHH_1"/>
    <property type="match status" value="1"/>
</dbReference>
<dbReference type="SUPFAM" id="SSF56672">
    <property type="entry name" value="DNA/RNA polymerases"/>
    <property type="match status" value="1"/>
</dbReference>
<evidence type="ECO:0000256" key="1">
    <source>
        <dbReference type="ARBA" id="ARBA00010945"/>
    </source>
</evidence>
<proteinExistence type="inferred from homology"/>
<dbReference type="InterPro" id="IPR050116">
    <property type="entry name" value="DNA_polymerase-Y"/>
</dbReference>
<dbReference type="GO" id="GO:0006281">
    <property type="term" value="P:DNA repair"/>
    <property type="evidence" value="ECO:0007669"/>
    <property type="project" value="InterPro"/>
</dbReference>
<gene>
    <name evidence="3" type="ORF">FNV44_05880</name>
</gene>
<reference evidence="3 4" key="1">
    <citation type="submission" date="2019-07" db="EMBL/GenBank/DDBJ databases">
        <title>Genome sequence of Acholeplasma laidlawii strain with increased resistance to erythromycin.</title>
        <authorList>
            <person name="Medvedeva E.S."/>
            <person name="Baranova N.B."/>
            <person name="Siniagina M.N."/>
            <person name="Mouzykantov A."/>
            <person name="Chernova O.A."/>
            <person name="Chernov V.M."/>
        </authorList>
    </citation>
    <scope>NUCLEOTIDE SEQUENCE [LARGE SCALE GENOMIC DNA]</scope>
    <source>
        <strain evidence="3 4">PG8REry</strain>
    </source>
</reference>